<dbReference type="InterPro" id="IPR001392">
    <property type="entry name" value="Clathrin_mu"/>
</dbReference>
<protein>
    <recommendedName>
        <fullName evidence="5">MHD domain-containing protein</fullName>
    </recommendedName>
</protein>
<evidence type="ECO:0000259" key="5">
    <source>
        <dbReference type="PROSITE" id="PS51072"/>
    </source>
</evidence>
<dbReference type="InterPro" id="IPR050431">
    <property type="entry name" value="Adaptor_comp_med_subunit"/>
</dbReference>
<dbReference type="GO" id="GO:0016192">
    <property type="term" value="P:vesicle-mediated transport"/>
    <property type="evidence" value="ECO:0007669"/>
    <property type="project" value="InterPro"/>
</dbReference>
<dbReference type="SUPFAM" id="SSF49447">
    <property type="entry name" value="Second domain of Mu2 adaptin subunit (ap50) of ap2 adaptor"/>
    <property type="match status" value="1"/>
</dbReference>
<dbReference type="PANTHER" id="PTHR10529">
    <property type="entry name" value="AP COMPLEX SUBUNIT MU"/>
    <property type="match status" value="1"/>
</dbReference>
<dbReference type="Pfam" id="PF01217">
    <property type="entry name" value="Clat_adaptor_s"/>
    <property type="match status" value="1"/>
</dbReference>
<evidence type="ECO:0000313" key="6">
    <source>
        <dbReference type="EMBL" id="KAJ2002855.1"/>
    </source>
</evidence>
<dbReference type="InterPro" id="IPR022775">
    <property type="entry name" value="AP_mu_sigma_su"/>
</dbReference>
<dbReference type="Gene3D" id="3.30.450.60">
    <property type="match status" value="1"/>
</dbReference>
<dbReference type="InterPro" id="IPR028565">
    <property type="entry name" value="MHD"/>
</dbReference>
<dbReference type="PROSITE" id="PS51072">
    <property type="entry name" value="MHD"/>
    <property type="match status" value="1"/>
</dbReference>
<dbReference type="PROSITE" id="PS00990">
    <property type="entry name" value="CLAT_ADAPTOR_M_1"/>
    <property type="match status" value="1"/>
</dbReference>
<gene>
    <name evidence="6" type="ORF">H4R26_003390</name>
</gene>
<dbReference type="GO" id="GO:0012505">
    <property type="term" value="C:endomembrane system"/>
    <property type="evidence" value="ECO:0007669"/>
    <property type="project" value="UniProtKB-SubCell"/>
</dbReference>
<dbReference type="CDD" id="cd09252">
    <property type="entry name" value="AP-3_Mu3_Cterm"/>
    <property type="match status" value="1"/>
</dbReference>
<accession>A0A9W8EJ80</accession>
<evidence type="ECO:0000256" key="1">
    <source>
        <dbReference type="ARBA" id="ARBA00004308"/>
    </source>
</evidence>
<organism evidence="6 7">
    <name type="scientific">Coemansia thaxteri</name>
    <dbReference type="NCBI Taxonomy" id="2663907"/>
    <lineage>
        <taxon>Eukaryota</taxon>
        <taxon>Fungi</taxon>
        <taxon>Fungi incertae sedis</taxon>
        <taxon>Zoopagomycota</taxon>
        <taxon>Kickxellomycotina</taxon>
        <taxon>Kickxellomycetes</taxon>
        <taxon>Kickxellales</taxon>
        <taxon>Kickxellaceae</taxon>
        <taxon>Coemansia</taxon>
    </lineage>
</organism>
<dbReference type="GO" id="GO:0030131">
    <property type="term" value="C:clathrin adaptor complex"/>
    <property type="evidence" value="ECO:0007669"/>
    <property type="project" value="InterPro"/>
</dbReference>
<sequence>MAFFATLKAAVNIATSQSYDIDWREPKVKEAAIVHWEEVKAAADPALPLAGLRLTAEQKSKLDELLKGESVFPDQPTDELLDGMPDAIPSASLNRICGSIIDNCLNNHNHAVVAASDDVAIQRASLVVVPAFSRYLRSVASLHDAEPVWSAPLDTVCIHVQRGELIYVGVVSREVAALEVLELLEGVQQALGEYIGHVTELTLKENFATVYQLLSEMVDSGSAVTTDTAVLRGLVPVPSLVDRVIENVAGIGMRAERRPAVNTSSTPWRAPGIRHTNNEIFVDVVERIDATVEAGGAVAAYDVSGDISCNARLTGMPDLLLAVNRADAMDDVAFHPCVRAARWDAERVIAFVPPDGQFKLASFHVAADPAASPLLPLRLHAATSRLPDQSHAIEISADAGHTAGRPVEKIHVRVPLPANAYNIRVQCKAGSHTVSNVRLPQVEWSLKALRPTERGARLTIHYLLRAPSASEPPLSAGNELGAQAAFVDFEVAGYSISSLKVESLKLLRESYKIFKGVRYVTKAGSFQLRF</sequence>
<dbReference type="SUPFAM" id="SSF64356">
    <property type="entry name" value="SNARE-like"/>
    <property type="match status" value="1"/>
</dbReference>
<evidence type="ECO:0000313" key="7">
    <source>
        <dbReference type="Proteomes" id="UP001150907"/>
    </source>
</evidence>
<name>A0A9W8EJ80_9FUNG</name>
<dbReference type="GO" id="GO:0006886">
    <property type="term" value="P:intracellular protein transport"/>
    <property type="evidence" value="ECO:0007669"/>
    <property type="project" value="InterPro"/>
</dbReference>
<comment type="subcellular location">
    <subcellularLocation>
        <location evidence="1">Endomembrane system</location>
    </subcellularLocation>
</comment>
<comment type="caution">
    <text evidence="6">The sequence shown here is derived from an EMBL/GenBank/DDBJ whole genome shotgun (WGS) entry which is preliminary data.</text>
</comment>
<keyword evidence="2" id="KW-0813">Transport</keyword>
<keyword evidence="7" id="KW-1185">Reference proteome</keyword>
<dbReference type="PRINTS" id="PR00314">
    <property type="entry name" value="CLATHRINADPT"/>
</dbReference>
<evidence type="ECO:0000256" key="4">
    <source>
        <dbReference type="ARBA" id="ARBA00023136"/>
    </source>
</evidence>
<dbReference type="InterPro" id="IPR018240">
    <property type="entry name" value="Clathrin_mu_CS"/>
</dbReference>
<dbReference type="EMBL" id="JANBQF010000265">
    <property type="protein sequence ID" value="KAJ2002855.1"/>
    <property type="molecule type" value="Genomic_DNA"/>
</dbReference>
<keyword evidence="3" id="KW-0653">Protein transport</keyword>
<keyword evidence="4" id="KW-0472">Membrane</keyword>
<dbReference type="AlphaFoldDB" id="A0A9W8EJ80"/>
<feature type="domain" description="MHD" evidence="5">
    <location>
        <begin position="277"/>
        <end position="529"/>
    </location>
</feature>
<dbReference type="Gene3D" id="2.60.40.1170">
    <property type="entry name" value="Mu homology domain, subdomain B"/>
    <property type="match status" value="2"/>
</dbReference>
<evidence type="ECO:0000256" key="3">
    <source>
        <dbReference type="ARBA" id="ARBA00022927"/>
    </source>
</evidence>
<dbReference type="OrthoDB" id="870at2759"/>
<reference evidence="6" key="1">
    <citation type="submission" date="2022-07" db="EMBL/GenBank/DDBJ databases">
        <title>Phylogenomic reconstructions and comparative analyses of Kickxellomycotina fungi.</title>
        <authorList>
            <person name="Reynolds N.K."/>
            <person name="Stajich J.E."/>
            <person name="Barry K."/>
            <person name="Grigoriev I.V."/>
            <person name="Crous P."/>
            <person name="Smith M.E."/>
        </authorList>
    </citation>
    <scope>NUCLEOTIDE SEQUENCE</scope>
    <source>
        <strain evidence="6">IMI 214461</strain>
    </source>
</reference>
<dbReference type="InterPro" id="IPR036168">
    <property type="entry name" value="AP2_Mu_C_sf"/>
</dbReference>
<evidence type="ECO:0000256" key="2">
    <source>
        <dbReference type="ARBA" id="ARBA00022448"/>
    </source>
</evidence>
<dbReference type="Pfam" id="PF00928">
    <property type="entry name" value="Adap_comp_sub"/>
    <property type="match status" value="1"/>
</dbReference>
<dbReference type="Proteomes" id="UP001150907">
    <property type="component" value="Unassembled WGS sequence"/>
</dbReference>
<dbReference type="InterPro" id="IPR011012">
    <property type="entry name" value="Longin-like_dom_sf"/>
</dbReference>
<proteinExistence type="predicted"/>